<gene>
    <name evidence="1" type="ORF">GCM10010121_050690</name>
</gene>
<sequence>MDVPGSDVPAHTIDEYAVAGADVILLWYTLLGAASKGVTDVLSVLRARNDVAAVKDLVTDQRAFEGLMGYDEFERRSARYATAPTAS</sequence>
<proteinExistence type="predicted"/>
<reference evidence="1" key="1">
    <citation type="journal article" date="2014" name="Int. J. Syst. Evol. Microbiol.">
        <title>Complete genome sequence of Corynebacterium casei LMG S-19264T (=DSM 44701T), isolated from a smear-ripened cheese.</title>
        <authorList>
            <consortium name="US DOE Joint Genome Institute (JGI-PGF)"/>
            <person name="Walter F."/>
            <person name="Albersmeier A."/>
            <person name="Kalinowski J."/>
            <person name="Ruckert C."/>
        </authorList>
    </citation>
    <scope>NUCLEOTIDE SEQUENCE</scope>
    <source>
        <strain evidence="1">JCM 3086</strain>
    </source>
</reference>
<dbReference type="InterPro" id="IPR040442">
    <property type="entry name" value="Pyrv_kinase-like_dom_sf"/>
</dbReference>
<accession>A0A917KWP2</accession>
<reference evidence="1" key="2">
    <citation type="submission" date="2020-09" db="EMBL/GenBank/DDBJ databases">
        <authorList>
            <person name="Sun Q."/>
            <person name="Ohkuma M."/>
        </authorList>
    </citation>
    <scope>NUCLEOTIDE SEQUENCE</scope>
    <source>
        <strain evidence="1">JCM 3086</strain>
    </source>
</reference>
<keyword evidence="2" id="KW-1185">Reference proteome</keyword>
<organism evidence="1 2">
    <name type="scientific">Streptomyces brasiliensis</name>
    <dbReference type="NCBI Taxonomy" id="1954"/>
    <lineage>
        <taxon>Bacteria</taxon>
        <taxon>Bacillati</taxon>
        <taxon>Actinomycetota</taxon>
        <taxon>Actinomycetes</taxon>
        <taxon>Kitasatosporales</taxon>
        <taxon>Streptomycetaceae</taxon>
        <taxon>Streptomyces</taxon>
    </lineage>
</organism>
<comment type="caution">
    <text evidence="1">The sequence shown here is derived from an EMBL/GenBank/DDBJ whole genome shotgun (WGS) entry which is preliminary data.</text>
</comment>
<dbReference type="Gene3D" id="3.20.20.60">
    <property type="entry name" value="Phosphoenolpyruvate-binding domains"/>
    <property type="match status" value="1"/>
</dbReference>
<dbReference type="Proteomes" id="UP000657574">
    <property type="component" value="Unassembled WGS sequence"/>
</dbReference>
<evidence type="ECO:0000313" key="1">
    <source>
        <dbReference type="EMBL" id="GGJ33354.1"/>
    </source>
</evidence>
<evidence type="ECO:0000313" key="2">
    <source>
        <dbReference type="Proteomes" id="UP000657574"/>
    </source>
</evidence>
<dbReference type="EMBL" id="BMQA01000017">
    <property type="protein sequence ID" value="GGJ33354.1"/>
    <property type="molecule type" value="Genomic_DNA"/>
</dbReference>
<name>A0A917KWP2_9ACTN</name>
<protein>
    <submittedName>
        <fullName evidence="1">Uncharacterized protein</fullName>
    </submittedName>
</protein>
<dbReference type="AlphaFoldDB" id="A0A917KWP2"/>
<dbReference type="RefSeq" id="WP_189313547.1">
    <property type="nucleotide sequence ID" value="NZ_BMQA01000017.1"/>
</dbReference>